<evidence type="ECO:0000313" key="2">
    <source>
        <dbReference type="Proteomes" id="UP000177876"/>
    </source>
</evidence>
<comment type="caution">
    <text evidence="1">The sequence shown here is derived from an EMBL/GenBank/DDBJ whole genome shotgun (WGS) entry which is preliminary data.</text>
</comment>
<dbReference type="InterPro" id="IPR023214">
    <property type="entry name" value="HAD_sf"/>
</dbReference>
<dbReference type="AlphaFoldDB" id="A0A1F2WRL1"/>
<dbReference type="SUPFAM" id="SSF56784">
    <property type="entry name" value="HAD-like"/>
    <property type="match status" value="1"/>
</dbReference>
<dbReference type="EMBL" id="MELK01000015">
    <property type="protein sequence ID" value="OFW59475.1"/>
    <property type="molecule type" value="Genomic_DNA"/>
</dbReference>
<dbReference type="Pfam" id="PF13242">
    <property type="entry name" value="Hydrolase_like"/>
    <property type="match status" value="1"/>
</dbReference>
<dbReference type="InterPro" id="IPR036412">
    <property type="entry name" value="HAD-like_sf"/>
</dbReference>
<dbReference type="STRING" id="1797197.A2Y75_11455"/>
<accession>A0A1F2WRL1</accession>
<gene>
    <name evidence="1" type="ORF">A2Y75_11455</name>
</gene>
<evidence type="ECO:0000313" key="1">
    <source>
        <dbReference type="EMBL" id="OFW59475.1"/>
    </source>
</evidence>
<dbReference type="Proteomes" id="UP000177876">
    <property type="component" value="Unassembled WGS sequence"/>
</dbReference>
<sequence>MEWAHAKPSPDIICAILGNSELDRDSCIMVGDTPYDISPALQVGTAIIAVLSGGYSRAELEGAAEIYQDIGQLEEQSQVSPAWK</sequence>
<reference evidence="1 2" key="1">
    <citation type="journal article" date="2016" name="Nat. Commun.">
        <title>Thousands of microbial genomes shed light on interconnected biogeochemical processes in an aquifer system.</title>
        <authorList>
            <person name="Anantharaman K."/>
            <person name="Brown C.T."/>
            <person name="Hug L.A."/>
            <person name="Sharon I."/>
            <person name="Castelle C.J."/>
            <person name="Probst A.J."/>
            <person name="Thomas B.C."/>
            <person name="Singh A."/>
            <person name="Wilkins M.J."/>
            <person name="Karaoz U."/>
            <person name="Brodie E.L."/>
            <person name="Williams K.H."/>
            <person name="Hubbard S.S."/>
            <person name="Banfield J.F."/>
        </authorList>
    </citation>
    <scope>NUCLEOTIDE SEQUENCE [LARGE SCALE GENOMIC DNA]</scope>
</reference>
<evidence type="ECO:0008006" key="3">
    <source>
        <dbReference type="Google" id="ProtNLM"/>
    </source>
</evidence>
<proteinExistence type="predicted"/>
<dbReference type="Gene3D" id="3.40.50.1000">
    <property type="entry name" value="HAD superfamily/HAD-like"/>
    <property type="match status" value="1"/>
</dbReference>
<organism evidence="1 2">
    <name type="scientific">Candidatus Solincola sediminis</name>
    <dbReference type="NCBI Taxonomy" id="1797199"/>
    <lineage>
        <taxon>Bacteria</taxon>
        <taxon>Bacillati</taxon>
        <taxon>Actinomycetota</taxon>
        <taxon>Candidatus Geothermincolia</taxon>
        <taxon>Candidatus Geothermincolales</taxon>
        <taxon>Candidatus Geothermincolaceae</taxon>
        <taxon>Candidatus Solincola</taxon>
    </lineage>
</organism>
<name>A0A1F2WRL1_9ACTN</name>
<protein>
    <recommendedName>
        <fullName evidence="3">HAD family hydrolase</fullName>
    </recommendedName>
</protein>